<comment type="function">
    <text evidence="3">Probably deamidates glutamine residues to glutamate on methyl-accepting chemotaxis receptors (MCPs), playing an important role in chemotaxis.</text>
</comment>
<dbReference type="Gene3D" id="3.30.1330.200">
    <property type="match status" value="1"/>
</dbReference>
<gene>
    <name evidence="3" type="primary">cheD</name>
    <name evidence="5" type="ORF">EJA03_12900</name>
    <name evidence="4" type="ORF">F0225_11910</name>
</gene>
<name>A0A3R9EC44_9VIBR</name>
<accession>A0A3R9EC44</accession>
<comment type="catalytic activity">
    <reaction evidence="3">
        <text>L-glutaminyl-[protein] + H2O = L-glutamyl-[protein] + NH4(+)</text>
        <dbReference type="Rhea" id="RHEA:16441"/>
        <dbReference type="Rhea" id="RHEA-COMP:10207"/>
        <dbReference type="Rhea" id="RHEA-COMP:10208"/>
        <dbReference type="ChEBI" id="CHEBI:15377"/>
        <dbReference type="ChEBI" id="CHEBI:28938"/>
        <dbReference type="ChEBI" id="CHEBI:29973"/>
        <dbReference type="ChEBI" id="CHEBI:30011"/>
        <dbReference type="EC" id="3.5.1.44"/>
    </reaction>
</comment>
<dbReference type="EC" id="3.5.1.44" evidence="3"/>
<evidence type="ECO:0000313" key="5">
    <source>
        <dbReference type="EMBL" id="RSD30646.1"/>
    </source>
</evidence>
<proteinExistence type="inferred from homology"/>
<reference evidence="5 6" key="1">
    <citation type="submission" date="2018-12" db="EMBL/GenBank/DDBJ databases">
        <title>Genomic taxonomy of the Vibrionaceae family.</title>
        <authorList>
            <person name="Gomez-Gil B."/>
            <person name="Enciso-Ibarra K."/>
        </authorList>
    </citation>
    <scope>NUCLEOTIDE SEQUENCE [LARGE SCALE GENOMIC DNA]</scope>
    <source>
        <strain evidence="5 6">CAIM 594</strain>
    </source>
</reference>
<comment type="caution">
    <text evidence="5">The sequence shown here is derived from an EMBL/GenBank/DDBJ whole genome shotgun (WGS) entry which is preliminary data.</text>
</comment>
<evidence type="ECO:0000313" key="4">
    <source>
        <dbReference type="EMBL" id="NOH72037.1"/>
    </source>
</evidence>
<dbReference type="Proteomes" id="UP000269041">
    <property type="component" value="Unassembled WGS sequence"/>
</dbReference>
<dbReference type="SUPFAM" id="SSF64438">
    <property type="entry name" value="CNF1/YfiH-like putative cysteine hydrolases"/>
    <property type="match status" value="1"/>
</dbReference>
<dbReference type="EMBL" id="VTXC01000030">
    <property type="protein sequence ID" value="NOH72037.1"/>
    <property type="molecule type" value="Genomic_DNA"/>
</dbReference>
<dbReference type="Pfam" id="PF03975">
    <property type="entry name" value="CheD"/>
    <property type="match status" value="1"/>
</dbReference>
<evidence type="ECO:0000256" key="2">
    <source>
        <dbReference type="ARBA" id="ARBA00022801"/>
    </source>
</evidence>
<keyword evidence="6" id="KW-1185">Reference proteome</keyword>
<dbReference type="PANTHER" id="PTHR35147:SF2">
    <property type="entry name" value="CHEMORECEPTOR GLUTAMINE DEAMIDASE CHED-RELATED"/>
    <property type="match status" value="1"/>
</dbReference>
<sequence>MVGLKEAKPMHDSSHFNRFYHRQKEMHMVKVLPGGLYWSQKDDELIATGLGSCVAVCLWDELVGIGGMNHFLLPFGNHSEINAWRPGEIISTASRYGSHAMEMLINAMISHGARRSELKIKLFGGAQMMGKHSMIGEKNVAFILDYVEREKLNVIAQDLGGLEPRKIIFNPLTGKVWLKRLPYTEVHHLQQQEDKYANQLSRESHSLDDNEVELFG</sequence>
<organism evidence="5 6">
    <name type="scientific">Vibrio pectenicida</name>
    <dbReference type="NCBI Taxonomy" id="62763"/>
    <lineage>
        <taxon>Bacteria</taxon>
        <taxon>Pseudomonadati</taxon>
        <taxon>Pseudomonadota</taxon>
        <taxon>Gammaproteobacteria</taxon>
        <taxon>Vibrionales</taxon>
        <taxon>Vibrionaceae</taxon>
        <taxon>Vibrio</taxon>
    </lineage>
</organism>
<dbReference type="HAMAP" id="MF_01440">
    <property type="entry name" value="CheD"/>
    <property type="match status" value="1"/>
</dbReference>
<evidence type="ECO:0000313" key="7">
    <source>
        <dbReference type="Proteomes" id="UP000565719"/>
    </source>
</evidence>
<reference evidence="4 7" key="2">
    <citation type="submission" date="2019-09" db="EMBL/GenBank/DDBJ databases">
        <title>Draft genome sequencing and comparative genomics of hatchery-associated Vibrios.</title>
        <authorList>
            <person name="Kehlet-Delgado H."/>
            <person name="Mueller R.S."/>
        </authorList>
    </citation>
    <scope>NUCLEOTIDE SEQUENCE [LARGE SCALE GENOMIC DNA]</scope>
    <source>
        <strain evidence="4 7">99-46-Y</strain>
    </source>
</reference>
<keyword evidence="2 3" id="KW-0378">Hydrolase</keyword>
<dbReference type="InterPro" id="IPR038592">
    <property type="entry name" value="CheD-like_sf"/>
</dbReference>
<keyword evidence="1 3" id="KW-0145">Chemotaxis</keyword>
<dbReference type="OrthoDB" id="9807202at2"/>
<evidence type="ECO:0000313" key="6">
    <source>
        <dbReference type="Proteomes" id="UP000269041"/>
    </source>
</evidence>
<evidence type="ECO:0000256" key="1">
    <source>
        <dbReference type="ARBA" id="ARBA00022500"/>
    </source>
</evidence>
<dbReference type="GO" id="GO:0006935">
    <property type="term" value="P:chemotaxis"/>
    <property type="evidence" value="ECO:0007669"/>
    <property type="project" value="UniProtKB-UniRule"/>
</dbReference>
<dbReference type="CDD" id="cd16352">
    <property type="entry name" value="CheD"/>
    <property type="match status" value="1"/>
</dbReference>
<dbReference type="InterPro" id="IPR005659">
    <property type="entry name" value="Chemorcpt_Glu_NH3ase_CheD"/>
</dbReference>
<dbReference type="AlphaFoldDB" id="A0A3R9EC44"/>
<evidence type="ECO:0000256" key="3">
    <source>
        <dbReference type="HAMAP-Rule" id="MF_01440"/>
    </source>
</evidence>
<dbReference type="EMBL" id="RSFA01000058">
    <property type="protein sequence ID" value="RSD30646.1"/>
    <property type="molecule type" value="Genomic_DNA"/>
</dbReference>
<dbReference type="Proteomes" id="UP000565719">
    <property type="component" value="Unassembled WGS sequence"/>
</dbReference>
<dbReference type="PANTHER" id="PTHR35147">
    <property type="entry name" value="CHEMORECEPTOR GLUTAMINE DEAMIDASE CHED-RELATED"/>
    <property type="match status" value="1"/>
</dbReference>
<dbReference type="GO" id="GO:0050568">
    <property type="term" value="F:protein-glutamine glutaminase activity"/>
    <property type="evidence" value="ECO:0007669"/>
    <property type="project" value="UniProtKB-UniRule"/>
</dbReference>
<protein>
    <recommendedName>
        <fullName evidence="3">Probable chemoreceptor glutamine deamidase CheD</fullName>
        <ecNumber evidence="3">3.5.1.44</ecNumber>
    </recommendedName>
</protein>
<dbReference type="InterPro" id="IPR011324">
    <property type="entry name" value="Cytotoxic_necrot_fac-like_cat"/>
</dbReference>
<dbReference type="RefSeq" id="WP_125322154.1">
    <property type="nucleotide sequence ID" value="NZ_AP024890.1"/>
</dbReference>
<comment type="similarity">
    <text evidence="3">Belongs to the CheD family.</text>
</comment>